<evidence type="ECO:0000313" key="5">
    <source>
        <dbReference type="Proteomes" id="UP000674143"/>
    </source>
</evidence>
<evidence type="ECO:0000256" key="1">
    <source>
        <dbReference type="ARBA" id="ARBA00008361"/>
    </source>
</evidence>
<organism evidence="4 5">
    <name type="scientific">Leishmania orientalis</name>
    <dbReference type="NCBI Taxonomy" id="2249476"/>
    <lineage>
        <taxon>Eukaryota</taxon>
        <taxon>Discoba</taxon>
        <taxon>Euglenozoa</taxon>
        <taxon>Kinetoplastea</taxon>
        <taxon>Metakinetoplastina</taxon>
        <taxon>Trypanosomatida</taxon>
        <taxon>Trypanosomatidae</taxon>
        <taxon>Leishmaniinae</taxon>
        <taxon>Leishmania</taxon>
    </lineage>
</organism>
<sequence>MQCDAGEMNPGRADFWEHFYDQAEGRLQEKERHHRKAREIAARGSLMNHYEWFMEYPLYEAALKACLRAVPTALSHDGPIRVLHVGCGNSDFCDHVEELLSDLNAVSSSSSRPCEVLNVDICENIIAHVALCFPSRLYAVGNCCDLRLTSSPFVPSSNDGAWYSRNTSLQLRAVMQSSADIVFDKGTADALLSSFAGDYNHNMEAYAGEMLKVLRPGGLLFLISINSEDVVNPYVLSAENGLKSFQLEYKDVIELGAQDLRHLRVETLGSRYNCYGYAVVTSAAAKEK</sequence>
<keyword evidence="3" id="KW-0808">Transferase</keyword>
<evidence type="ECO:0000256" key="2">
    <source>
        <dbReference type="ARBA" id="ARBA00022603"/>
    </source>
</evidence>
<evidence type="ECO:0000256" key="3">
    <source>
        <dbReference type="ARBA" id="ARBA00022679"/>
    </source>
</evidence>
<evidence type="ECO:0008006" key="6">
    <source>
        <dbReference type="Google" id="ProtNLM"/>
    </source>
</evidence>
<gene>
    <name evidence="4" type="ORF">LSCM4_01715</name>
</gene>
<keyword evidence="5" id="KW-1185">Reference proteome</keyword>
<dbReference type="PANTHER" id="PTHR12176:SF79">
    <property type="entry name" value="METHYLTRANSFERASE TYPE 11 DOMAIN-CONTAINING PROTEIN"/>
    <property type="match status" value="1"/>
</dbReference>
<name>A0A836GMH2_9TRYP</name>
<dbReference type="GO" id="GO:0008168">
    <property type="term" value="F:methyltransferase activity"/>
    <property type="evidence" value="ECO:0007669"/>
    <property type="project" value="UniProtKB-KW"/>
</dbReference>
<dbReference type="InterPro" id="IPR029063">
    <property type="entry name" value="SAM-dependent_MTases_sf"/>
</dbReference>
<dbReference type="Proteomes" id="UP000674143">
    <property type="component" value="Unassembled WGS sequence"/>
</dbReference>
<dbReference type="EMBL" id="JAFHLR010000035">
    <property type="protein sequence ID" value="KAG5466563.1"/>
    <property type="molecule type" value="Genomic_DNA"/>
</dbReference>
<dbReference type="PANTHER" id="PTHR12176">
    <property type="entry name" value="SAM-DEPENDENT METHYLTRANSFERASE SUPERFAMILY PROTEIN"/>
    <property type="match status" value="1"/>
</dbReference>
<dbReference type="Gene3D" id="3.40.50.150">
    <property type="entry name" value="Vaccinia Virus protein VP39"/>
    <property type="match status" value="1"/>
</dbReference>
<reference evidence="5" key="1">
    <citation type="journal article" date="2021" name="Microbiol. Resour. Announc.">
        <title>LGAAP: Leishmaniinae Genome Assembly and Annotation Pipeline.</title>
        <authorList>
            <person name="Almutairi H."/>
            <person name="Urbaniak M.D."/>
            <person name="Bates M.D."/>
            <person name="Jariyapan N."/>
            <person name="Kwakye-Nuako G."/>
            <person name="Thomaz-Soccol V."/>
            <person name="Al-Salem W.S."/>
            <person name="Dillon R.J."/>
            <person name="Bates P.A."/>
            <person name="Gatherer D."/>
        </authorList>
    </citation>
    <scope>NUCLEOTIDE SEQUENCE [LARGE SCALE GENOMIC DNA]</scope>
</reference>
<comment type="caution">
    <text evidence="4">The sequence shown here is derived from an EMBL/GenBank/DDBJ whole genome shotgun (WGS) entry which is preliminary data.</text>
</comment>
<dbReference type="RefSeq" id="XP_067059453.1">
    <property type="nucleotide sequence ID" value="XM_067203762.1"/>
</dbReference>
<dbReference type="GO" id="GO:0032259">
    <property type="term" value="P:methylation"/>
    <property type="evidence" value="ECO:0007669"/>
    <property type="project" value="UniProtKB-KW"/>
</dbReference>
<dbReference type="GeneID" id="92357696"/>
<dbReference type="KEGG" id="loi:92357696"/>
<evidence type="ECO:0000313" key="4">
    <source>
        <dbReference type="EMBL" id="KAG5466563.1"/>
    </source>
</evidence>
<dbReference type="Pfam" id="PF13489">
    <property type="entry name" value="Methyltransf_23"/>
    <property type="match status" value="1"/>
</dbReference>
<accession>A0A836GMH2</accession>
<comment type="similarity">
    <text evidence="1">Belongs to the methyltransferase superfamily.</text>
</comment>
<keyword evidence="2" id="KW-0489">Methyltransferase</keyword>
<dbReference type="SUPFAM" id="SSF53335">
    <property type="entry name" value="S-adenosyl-L-methionine-dependent methyltransferases"/>
    <property type="match status" value="1"/>
</dbReference>
<proteinExistence type="inferred from homology"/>
<dbReference type="InterPro" id="IPR051419">
    <property type="entry name" value="Lys/N-term_MeTrsfase_sf"/>
</dbReference>
<reference evidence="5" key="2">
    <citation type="journal article" date="2021" name="Sci. Data">
        <title>Chromosome-scale genome sequencing, assembly and annotation of six genomes from subfamily Leishmaniinae.</title>
        <authorList>
            <person name="Almutairi H."/>
            <person name="Urbaniak M.D."/>
            <person name="Bates M.D."/>
            <person name="Jariyapan N."/>
            <person name="Kwakye-Nuako G."/>
            <person name="Thomaz Soccol V."/>
            <person name="Al-Salem W.S."/>
            <person name="Dillon R.J."/>
            <person name="Bates P.A."/>
            <person name="Gatherer D."/>
        </authorList>
    </citation>
    <scope>NUCLEOTIDE SEQUENCE [LARGE SCALE GENOMIC DNA]</scope>
</reference>
<protein>
    <recommendedName>
        <fullName evidence="6">Methyltransferase type 11 domain-containing protein</fullName>
    </recommendedName>
</protein>
<dbReference type="AlphaFoldDB" id="A0A836GMH2"/>